<organism evidence="3 4">
    <name type="scientific">Candidatus Woesebacteria bacterium RIFCSPHIGHO2_01_FULL_44_21</name>
    <dbReference type="NCBI Taxonomy" id="1802503"/>
    <lineage>
        <taxon>Bacteria</taxon>
        <taxon>Candidatus Woeseibacteriota</taxon>
    </lineage>
</organism>
<dbReference type="AlphaFoldDB" id="A0A1F7YYR7"/>
<gene>
    <name evidence="3" type="ORF">A2803_00445</name>
</gene>
<dbReference type="Gene3D" id="3.40.1440.10">
    <property type="entry name" value="GIY-YIG endonuclease"/>
    <property type="match status" value="1"/>
</dbReference>
<evidence type="ECO:0000313" key="3">
    <source>
        <dbReference type="EMBL" id="OGM31615.1"/>
    </source>
</evidence>
<dbReference type="Proteomes" id="UP000178870">
    <property type="component" value="Unassembled WGS sequence"/>
</dbReference>
<name>A0A1F7YYR7_9BACT</name>
<dbReference type="PANTHER" id="PTHR34477:SF1">
    <property type="entry name" value="UPF0213 PROTEIN YHBQ"/>
    <property type="match status" value="1"/>
</dbReference>
<accession>A0A1F7YYR7</accession>
<dbReference type="EMBL" id="MGGP01000023">
    <property type="protein sequence ID" value="OGM31615.1"/>
    <property type="molecule type" value="Genomic_DNA"/>
</dbReference>
<feature type="domain" description="GIY-YIG" evidence="2">
    <location>
        <begin position="1"/>
        <end position="77"/>
    </location>
</feature>
<dbReference type="Pfam" id="PF01541">
    <property type="entry name" value="GIY-YIG"/>
    <property type="match status" value="1"/>
</dbReference>
<dbReference type="InterPro" id="IPR000305">
    <property type="entry name" value="GIY-YIG_endonuc"/>
</dbReference>
<proteinExistence type="inferred from homology"/>
<dbReference type="PROSITE" id="PS50164">
    <property type="entry name" value="GIY_YIG"/>
    <property type="match status" value="1"/>
</dbReference>
<protein>
    <recommendedName>
        <fullName evidence="2">GIY-YIG domain-containing protein</fullName>
    </recommendedName>
</protein>
<reference evidence="3 4" key="1">
    <citation type="journal article" date="2016" name="Nat. Commun.">
        <title>Thousands of microbial genomes shed light on interconnected biogeochemical processes in an aquifer system.</title>
        <authorList>
            <person name="Anantharaman K."/>
            <person name="Brown C.T."/>
            <person name="Hug L.A."/>
            <person name="Sharon I."/>
            <person name="Castelle C.J."/>
            <person name="Probst A.J."/>
            <person name="Thomas B.C."/>
            <person name="Singh A."/>
            <person name="Wilkins M.J."/>
            <person name="Karaoz U."/>
            <person name="Brodie E.L."/>
            <person name="Williams K.H."/>
            <person name="Hubbard S.S."/>
            <person name="Banfield J.F."/>
        </authorList>
    </citation>
    <scope>NUCLEOTIDE SEQUENCE [LARGE SCALE GENOMIC DNA]</scope>
</reference>
<dbReference type="PANTHER" id="PTHR34477">
    <property type="entry name" value="UPF0213 PROTEIN YHBQ"/>
    <property type="match status" value="1"/>
</dbReference>
<comment type="caution">
    <text evidence="3">The sequence shown here is derived from an EMBL/GenBank/DDBJ whole genome shotgun (WGS) entry which is preliminary data.</text>
</comment>
<comment type="similarity">
    <text evidence="1">Belongs to the UPF0213 family.</text>
</comment>
<dbReference type="InterPro" id="IPR035901">
    <property type="entry name" value="GIY-YIG_endonuc_sf"/>
</dbReference>
<sequence>MYFAYILYSQPFDKYYIGSTSNLQNRIDRHNNGGSRYTRPFRPWALVYSEKFKTGSEAAKREKEIKRYKGGNSFKQLLSGQSHPA</sequence>
<evidence type="ECO:0000313" key="4">
    <source>
        <dbReference type="Proteomes" id="UP000178870"/>
    </source>
</evidence>
<evidence type="ECO:0000256" key="1">
    <source>
        <dbReference type="ARBA" id="ARBA00007435"/>
    </source>
</evidence>
<evidence type="ECO:0000259" key="2">
    <source>
        <dbReference type="PROSITE" id="PS50164"/>
    </source>
</evidence>
<dbReference type="InterPro" id="IPR050190">
    <property type="entry name" value="UPF0213_domain"/>
</dbReference>
<dbReference type="CDD" id="cd10449">
    <property type="entry name" value="GIY-YIG_SLX1_like"/>
    <property type="match status" value="1"/>
</dbReference>
<dbReference type="SUPFAM" id="SSF82771">
    <property type="entry name" value="GIY-YIG endonuclease"/>
    <property type="match status" value="1"/>
</dbReference>